<dbReference type="InterPro" id="IPR001965">
    <property type="entry name" value="Znf_PHD"/>
</dbReference>
<dbReference type="Proteomes" id="UP000789570">
    <property type="component" value="Unassembled WGS sequence"/>
</dbReference>
<evidence type="ECO:0000256" key="9">
    <source>
        <dbReference type="ARBA" id="ARBA00023163"/>
    </source>
</evidence>
<dbReference type="PANTHER" id="PTHR10333">
    <property type="entry name" value="INHIBITOR OF GROWTH PROTEIN"/>
    <property type="match status" value="1"/>
</dbReference>
<evidence type="ECO:0000256" key="4">
    <source>
        <dbReference type="ARBA" id="ARBA00022723"/>
    </source>
</evidence>
<dbReference type="InterPro" id="IPR019787">
    <property type="entry name" value="Znf_PHD-finger"/>
</dbReference>
<evidence type="ECO:0000256" key="7">
    <source>
        <dbReference type="ARBA" id="ARBA00022853"/>
    </source>
</evidence>
<keyword evidence="4 12" id="KW-0479">Metal-binding</keyword>
<feature type="site" description="Histone H3K4me3 binding" evidence="11">
    <location>
        <position position="388"/>
    </location>
</feature>
<proteinExistence type="inferred from homology"/>
<evidence type="ECO:0000256" key="15">
    <source>
        <dbReference type="SAM" id="MobiDB-lite"/>
    </source>
</evidence>
<dbReference type="OrthoDB" id="5411773at2759"/>
<feature type="binding site" evidence="12">
    <location>
        <position position="393"/>
    </location>
    <ligand>
        <name>Zn(2+)</name>
        <dbReference type="ChEBI" id="CHEBI:29105"/>
        <label>1</label>
    </ligand>
</feature>
<dbReference type="AlphaFoldDB" id="A0A9N9BZB7"/>
<dbReference type="SMART" id="SM00249">
    <property type="entry name" value="PHD"/>
    <property type="match status" value="1"/>
</dbReference>
<dbReference type="InterPro" id="IPR024610">
    <property type="entry name" value="ING_N_histone-binding"/>
</dbReference>
<keyword evidence="5 13" id="KW-0863">Zinc-finger</keyword>
<evidence type="ECO:0000313" key="17">
    <source>
        <dbReference type="EMBL" id="CAG8581143.1"/>
    </source>
</evidence>
<dbReference type="CDD" id="cd15505">
    <property type="entry name" value="PHD_ING"/>
    <property type="match status" value="1"/>
</dbReference>
<comment type="domain">
    <text evidence="14">The PHD-type zinc finger mediates the binding to H3K4me3.</text>
</comment>
<feature type="region of interest" description="Disordered" evidence="15">
    <location>
        <begin position="413"/>
        <end position="488"/>
    </location>
</feature>
<comment type="similarity">
    <text evidence="2 14">Belongs to the ING family.</text>
</comment>
<dbReference type="InterPro" id="IPR028651">
    <property type="entry name" value="ING_fam"/>
</dbReference>
<evidence type="ECO:0000256" key="12">
    <source>
        <dbReference type="PIRSR" id="PIRSR628651-51"/>
    </source>
</evidence>
<dbReference type="CDD" id="cd16858">
    <property type="entry name" value="ING_ING3_Yng2p"/>
    <property type="match status" value="1"/>
</dbReference>
<dbReference type="SMART" id="SM01408">
    <property type="entry name" value="ING"/>
    <property type="match status" value="1"/>
</dbReference>
<keyword evidence="10 14" id="KW-0539">Nucleus</keyword>
<feature type="domain" description="PHD-type" evidence="16">
    <location>
        <begin position="363"/>
        <end position="412"/>
    </location>
</feature>
<keyword evidence="9" id="KW-0804">Transcription</keyword>
<feature type="binding site" evidence="12">
    <location>
        <position position="390"/>
    </location>
    <ligand>
        <name>Zn(2+)</name>
        <dbReference type="ChEBI" id="CHEBI:29105"/>
        <label>1</label>
    </ligand>
</feature>
<feature type="binding site" evidence="12">
    <location>
        <position position="379"/>
    </location>
    <ligand>
        <name>Zn(2+)</name>
        <dbReference type="ChEBI" id="CHEBI:29105"/>
        <label>2</label>
    </ligand>
</feature>
<dbReference type="PROSITE" id="PS01359">
    <property type="entry name" value="ZF_PHD_1"/>
    <property type="match status" value="1"/>
</dbReference>
<comment type="caution">
    <text evidence="17">The sequence shown here is derived from an EMBL/GenBank/DDBJ whole genome shotgun (WGS) entry which is preliminary data.</text>
</comment>
<evidence type="ECO:0000256" key="13">
    <source>
        <dbReference type="PROSITE-ProRule" id="PRU00146"/>
    </source>
</evidence>
<evidence type="ECO:0000256" key="11">
    <source>
        <dbReference type="PIRSR" id="PIRSR628651-50"/>
    </source>
</evidence>
<feature type="binding site" evidence="12">
    <location>
        <position position="406"/>
    </location>
    <ligand>
        <name>Zn(2+)</name>
        <dbReference type="ChEBI" id="CHEBI:29105"/>
        <label>2</label>
    </ligand>
</feature>
<keyword evidence="3" id="KW-0341">Growth regulation</keyword>
<dbReference type="SUPFAM" id="SSF57903">
    <property type="entry name" value="FYVE/PHD zinc finger"/>
    <property type="match status" value="1"/>
</dbReference>
<evidence type="ECO:0000313" key="18">
    <source>
        <dbReference type="Proteomes" id="UP000789570"/>
    </source>
</evidence>
<accession>A0A9N9BZB7</accession>
<feature type="region of interest" description="Disordered" evidence="15">
    <location>
        <begin position="250"/>
        <end position="287"/>
    </location>
</feature>
<keyword evidence="6 12" id="KW-0862">Zinc</keyword>
<evidence type="ECO:0000259" key="16">
    <source>
        <dbReference type="PROSITE" id="PS50016"/>
    </source>
</evidence>
<feature type="compositionally biased region" description="Low complexity" evidence="15">
    <location>
        <begin position="449"/>
        <end position="472"/>
    </location>
</feature>
<keyword evidence="18" id="KW-1185">Reference proteome</keyword>
<comment type="function">
    <text evidence="14">Component of an histone acetyltransferase complex.</text>
</comment>
<organism evidence="17 18">
    <name type="scientific">Funneliformis caledonium</name>
    <dbReference type="NCBI Taxonomy" id="1117310"/>
    <lineage>
        <taxon>Eukaryota</taxon>
        <taxon>Fungi</taxon>
        <taxon>Fungi incertae sedis</taxon>
        <taxon>Mucoromycota</taxon>
        <taxon>Glomeromycotina</taxon>
        <taxon>Glomeromycetes</taxon>
        <taxon>Glomerales</taxon>
        <taxon>Glomeraceae</taxon>
        <taxon>Funneliformis</taxon>
    </lineage>
</organism>
<feature type="site" description="Histone H3K4me3 binding" evidence="11">
    <location>
        <position position="376"/>
    </location>
</feature>
<feature type="binding site" evidence="12">
    <location>
        <position position="409"/>
    </location>
    <ligand>
        <name>Zn(2+)</name>
        <dbReference type="ChEBI" id="CHEBI:29105"/>
        <label>2</label>
    </ligand>
</feature>
<dbReference type="Pfam" id="PF12998">
    <property type="entry name" value="ING"/>
    <property type="match status" value="1"/>
</dbReference>
<dbReference type="Gene3D" id="6.10.140.1740">
    <property type="match status" value="1"/>
</dbReference>
<feature type="binding site" evidence="12">
    <location>
        <position position="366"/>
    </location>
    <ligand>
        <name>Zn(2+)</name>
        <dbReference type="ChEBI" id="CHEBI:29105"/>
        <label>1</label>
    </ligand>
</feature>
<feature type="site" description="Histone H3K4me3 binding" evidence="11">
    <location>
        <position position="365"/>
    </location>
</feature>
<protein>
    <recommendedName>
        <fullName evidence="14">Chromatin modification-related protein</fullName>
    </recommendedName>
</protein>
<dbReference type="EMBL" id="CAJVPQ010002047">
    <property type="protein sequence ID" value="CAG8581143.1"/>
    <property type="molecule type" value="Genomic_DNA"/>
</dbReference>
<name>A0A9N9BZB7_9GLOM</name>
<evidence type="ECO:0000256" key="6">
    <source>
        <dbReference type="ARBA" id="ARBA00022833"/>
    </source>
</evidence>
<dbReference type="GO" id="GO:0008270">
    <property type="term" value="F:zinc ion binding"/>
    <property type="evidence" value="ECO:0007669"/>
    <property type="project" value="UniProtKB-KW"/>
</dbReference>
<evidence type="ECO:0000256" key="10">
    <source>
        <dbReference type="ARBA" id="ARBA00023242"/>
    </source>
</evidence>
<feature type="compositionally biased region" description="Low complexity" evidence="15">
    <location>
        <begin position="253"/>
        <end position="277"/>
    </location>
</feature>
<keyword evidence="7 14" id="KW-0156">Chromatin regulator</keyword>
<gene>
    <name evidence="17" type="ORF">FCALED_LOCUS7601</name>
</gene>
<dbReference type="InterPro" id="IPR011011">
    <property type="entry name" value="Znf_FYVE_PHD"/>
</dbReference>
<evidence type="ECO:0000256" key="1">
    <source>
        <dbReference type="ARBA" id="ARBA00004123"/>
    </source>
</evidence>
<keyword evidence="8" id="KW-0805">Transcription regulation</keyword>
<dbReference type="GO" id="GO:0005634">
    <property type="term" value="C:nucleus"/>
    <property type="evidence" value="ECO:0007669"/>
    <property type="project" value="UniProtKB-SubCell"/>
</dbReference>
<comment type="subunit">
    <text evidence="14">Component of an histone acetyltransferase complex. Interacts with H3K4me3 and to a lesser extent with H3K4me2.</text>
</comment>
<feature type="binding site" evidence="12">
    <location>
        <position position="368"/>
    </location>
    <ligand>
        <name>Zn(2+)</name>
        <dbReference type="ChEBI" id="CHEBI:29105"/>
        <label>1</label>
    </ligand>
</feature>
<feature type="binding site" evidence="12">
    <location>
        <position position="384"/>
    </location>
    <ligand>
        <name>Zn(2+)</name>
        <dbReference type="ChEBI" id="CHEBI:29105"/>
        <label>2</label>
    </ligand>
</feature>
<comment type="subcellular location">
    <subcellularLocation>
        <location evidence="1 14">Nucleus</location>
    </subcellularLocation>
</comment>
<evidence type="ECO:0000256" key="2">
    <source>
        <dbReference type="ARBA" id="ARBA00010210"/>
    </source>
</evidence>
<reference evidence="17" key="1">
    <citation type="submission" date="2021-06" db="EMBL/GenBank/DDBJ databases">
        <authorList>
            <person name="Kallberg Y."/>
            <person name="Tangrot J."/>
            <person name="Rosling A."/>
        </authorList>
    </citation>
    <scope>NUCLEOTIDE SEQUENCE</scope>
    <source>
        <strain evidence="17">UK204</strain>
    </source>
</reference>
<dbReference type="PROSITE" id="PS50016">
    <property type="entry name" value="ZF_PHD_2"/>
    <property type="match status" value="1"/>
</dbReference>
<evidence type="ECO:0000256" key="8">
    <source>
        <dbReference type="ARBA" id="ARBA00023015"/>
    </source>
</evidence>
<evidence type="ECO:0000256" key="3">
    <source>
        <dbReference type="ARBA" id="ARBA00022604"/>
    </source>
</evidence>
<dbReference type="InterPro" id="IPR013083">
    <property type="entry name" value="Znf_RING/FYVE/PHD"/>
</dbReference>
<evidence type="ECO:0000256" key="14">
    <source>
        <dbReference type="RuleBase" id="RU361213"/>
    </source>
</evidence>
<feature type="site" description="Histone H3K4me3 binding" evidence="11">
    <location>
        <position position="380"/>
    </location>
</feature>
<sequence>MEPIDANEYLIQFLGSIDNLPSEIHYHFSELSNKDQEIERLMERIERRKKRLWNLYDDRPIDEDSDCSVVESIYEDDDGVEESNSDNDHCFDDDQDGEQIIKKRRRVTRVVTEFEDEEMLKEKIIKDYVRASQLQDEKIELAERAFALVERHIKRLDEDFESLFPQHNLRDSSASTPASPSRIESSAFAAAQGIVHSSASVLTNSTVRNTAHSASTHTLAQAASSNFPNTTYEYNKGSYYPSSSAESEEVQFSLPMLPNPSSSLPRANKASASGANNGRRRKLSNVQGITNSNTEIATSAINNNYLSRGIHKLREEQLSGSSSIADPNVISNANLLDQDDSAVSYDNTLVLSNYIPTVDPNEPLYCTCRQVSFGEMIGCDGENCPFEWYHIDCVGLSAVPEGRWYCDHCTGMSSQKKRKRGRPAAGSVSKKSKKSKKSNIIELTDTEESTPSYSPSSSPSKTPSFSQSTQFSRIKEKKSNKSSQMKSQ</sequence>
<dbReference type="Gene3D" id="3.30.40.10">
    <property type="entry name" value="Zinc/RING finger domain, C3HC4 (zinc finger)"/>
    <property type="match status" value="1"/>
</dbReference>
<dbReference type="InterPro" id="IPR019786">
    <property type="entry name" value="Zinc_finger_PHD-type_CS"/>
</dbReference>
<dbReference type="GO" id="GO:0006325">
    <property type="term" value="P:chromatin organization"/>
    <property type="evidence" value="ECO:0007669"/>
    <property type="project" value="UniProtKB-KW"/>
</dbReference>
<dbReference type="PANTHER" id="PTHR10333:SF103">
    <property type="entry name" value="INHIBITOR OF GROWTH PROTEIN 3"/>
    <property type="match status" value="1"/>
</dbReference>
<evidence type="ECO:0000256" key="5">
    <source>
        <dbReference type="ARBA" id="ARBA00022771"/>
    </source>
</evidence>